<proteinExistence type="predicted"/>
<protein>
    <submittedName>
        <fullName evidence="1">Uncharacterized protein U8</fullName>
    </submittedName>
</protein>
<gene>
    <name evidence="1" type="primary">U8</name>
</gene>
<dbReference type="AlphaFoldDB" id="D7P5N2"/>
<name>D7P5N2_HYPDD</name>
<accession>D7P5N2</accession>
<evidence type="ECO:0000313" key="1">
    <source>
        <dbReference type="EMBL" id="ADI40466.1"/>
    </source>
</evidence>
<organism evidence="1">
    <name type="scientific">Hyposoter didymator</name>
    <name type="common">Parasitoid wasp</name>
    <name type="synonym">Ichneumon didymator</name>
    <dbReference type="NCBI Taxonomy" id="260305"/>
    <lineage>
        <taxon>Eukaryota</taxon>
        <taxon>Metazoa</taxon>
        <taxon>Ecdysozoa</taxon>
        <taxon>Arthropoda</taxon>
        <taxon>Hexapoda</taxon>
        <taxon>Insecta</taxon>
        <taxon>Pterygota</taxon>
        <taxon>Neoptera</taxon>
        <taxon>Endopterygota</taxon>
        <taxon>Hymenoptera</taxon>
        <taxon>Apocrita</taxon>
        <taxon>Ichneumonoidea</taxon>
        <taxon>Ichneumonidae</taxon>
        <taxon>Campopleginae</taxon>
        <taxon>Dusona group</taxon>
        <taxon>Hyposoter</taxon>
    </lineage>
</organism>
<reference evidence="1" key="1">
    <citation type="journal article" date="2010" name="PLoS Pathog.">
        <title>Analysis of virion structural components reveals vestiges of the ancestral ichnovirus genome.</title>
        <authorList>
            <person name="Volkoff A.-N."/>
            <person name="Jouan V."/>
            <person name="Urbach S."/>
            <person name="Samain S."/>
            <person name="Bergoin M."/>
            <person name="Wincker P."/>
            <person name="Demettre E."/>
            <person name="Cousserans F."/>
            <person name="Provost B."/>
            <person name="Coulibaly F."/>
            <person name="Legeai F."/>
            <person name="Beliveau C."/>
            <person name="Cusson M."/>
            <person name="Gyapay G."/>
            <person name="Drezen J.-M."/>
        </authorList>
    </citation>
    <scope>NUCLEOTIDE SEQUENCE</scope>
</reference>
<sequence>MSQTALARRGRRRSMNNSKEIDDVLLAIDDLLQSLIIKTASERSQWANILFDSVRTIQSDSTFTATDSKTGNKVLYA</sequence>
<dbReference type="EMBL" id="GQ923582">
    <property type="protein sequence ID" value="ADI40466.1"/>
    <property type="molecule type" value="Genomic_DNA"/>
</dbReference>